<accession>A0AAV8VUA4</accession>
<evidence type="ECO:0000313" key="1">
    <source>
        <dbReference type="EMBL" id="KAJ8917942.1"/>
    </source>
</evidence>
<dbReference type="Proteomes" id="UP001159042">
    <property type="component" value="Unassembled WGS sequence"/>
</dbReference>
<protein>
    <recommendedName>
        <fullName evidence="3">Reverse transcriptase</fullName>
    </recommendedName>
</protein>
<evidence type="ECO:0000313" key="2">
    <source>
        <dbReference type="Proteomes" id="UP001159042"/>
    </source>
</evidence>
<name>A0AAV8VUA4_9CUCU</name>
<dbReference type="AlphaFoldDB" id="A0AAV8VUA4"/>
<keyword evidence="2" id="KW-1185">Reference proteome</keyword>
<evidence type="ECO:0008006" key="3">
    <source>
        <dbReference type="Google" id="ProtNLM"/>
    </source>
</evidence>
<comment type="caution">
    <text evidence="1">The sequence shown here is derived from an EMBL/GenBank/DDBJ whole genome shotgun (WGS) entry which is preliminary data.</text>
</comment>
<organism evidence="1 2">
    <name type="scientific">Exocentrus adspersus</name>
    <dbReference type="NCBI Taxonomy" id="1586481"/>
    <lineage>
        <taxon>Eukaryota</taxon>
        <taxon>Metazoa</taxon>
        <taxon>Ecdysozoa</taxon>
        <taxon>Arthropoda</taxon>
        <taxon>Hexapoda</taxon>
        <taxon>Insecta</taxon>
        <taxon>Pterygota</taxon>
        <taxon>Neoptera</taxon>
        <taxon>Endopterygota</taxon>
        <taxon>Coleoptera</taxon>
        <taxon>Polyphaga</taxon>
        <taxon>Cucujiformia</taxon>
        <taxon>Chrysomeloidea</taxon>
        <taxon>Cerambycidae</taxon>
        <taxon>Lamiinae</taxon>
        <taxon>Acanthocinini</taxon>
        <taxon>Exocentrus</taxon>
    </lineage>
</organism>
<reference evidence="1 2" key="1">
    <citation type="journal article" date="2023" name="Insect Mol. Biol.">
        <title>Genome sequencing provides insights into the evolution of gene families encoding plant cell wall-degrading enzymes in longhorned beetles.</title>
        <authorList>
            <person name="Shin N.R."/>
            <person name="Okamura Y."/>
            <person name="Kirsch R."/>
            <person name="Pauchet Y."/>
        </authorList>
    </citation>
    <scope>NUCLEOTIDE SEQUENCE [LARGE SCALE GENOMIC DNA]</scope>
    <source>
        <tissue evidence="1">Midgut</tissue>
    </source>
</reference>
<proteinExistence type="predicted"/>
<dbReference type="EMBL" id="JANEYG010000029">
    <property type="protein sequence ID" value="KAJ8917942.1"/>
    <property type="molecule type" value="Genomic_DNA"/>
</dbReference>
<gene>
    <name evidence="1" type="ORF">NQ315_002637</name>
</gene>
<sequence>MKCSDSRYEKEGASWHMPMTLPLWRRPKDVEFNVEGHVVIPQKEMKYLGITIDRGLTFGMHVNKDCGKTERTASALMRLMPHVGEARPKRRKLLVEVVHSAIRVASAYRTVSTDAILVVAAMIPIDLRVLEREAIFKAEGDKKAAREEQKRVALSKWQARGQETRKAAWTRELISDIGVWALTGHESFKTYLKRIQKAHGDRYCGETDTPEHTLFRCEKRATVTTRMNAEVGDEVTKRNLIQLACAARGRLGRNNGCHDSHNKG</sequence>